<dbReference type="Gene3D" id="3.40.50.1010">
    <property type="entry name" value="5'-nuclease"/>
    <property type="match status" value="1"/>
</dbReference>
<dbReference type="InterPro" id="IPR029060">
    <property type="entry name" value="PIN-like_dom_sf"/>
</dbReference>
<evidence type="ECO:0000256" key="3">
    <source>
        <dbReference type="ARBA" id="ARBA00022723"/>
    </source>
</evidence>
<organism evidence="7 8">
    <name type="scientific">endosymbiont of Lamellibrachia luymesi</name>
    <dbReference type="NCBI Taxonomy" id="2200907"/>
    <lineage>
        <taxon>Bacteria</taxon>
        <taxon>Pseudomonadati</taxon>
        <taxon>Pseudomonadota</taxon>
        <taxon>Gammaproteobacteria</taxon>
        <taxon>sulfur-oxidizing symbionts</taxon>
    </lineage>
</organism>
<evidence type="ECO:0000313" key="7">
    <source>
        <dbReference type="EMBL" id="RDH91745.1"/>
    </source>
</evidence>
<keyword evidence="1" id="KW-1277">Toxin-antitoxin system</keyword>
<proteinExistence type="predicted"/>
<name>A0A370E0V7_9GAMM</name>
<protein>
    <submittedName>
        <fullName evidence="7">VapC toxin family PIN domain ribonuclease</fullName>
    </submittedName>
</protein>
<dbReference type="CDD" id="cd18760">
    <property type="entry name" value="PIN_MtVapC3-like"/>
    <property type="match status" value="1"/>
</dbReference>
<dbReference type="PANTHER" id="PTHR42740:SF1">
    <property type="entry name" value="RIBONUCLEASE VAPC3"/>
    <property type="match status" value="1"/>
</dbReference>
<reference evidence="7 8" key="1">
    <citation type="journal article" date="2018" name="ISME J.">
        <title>Endosymbiont genomes yield clues of tubeworm success.</title>
        <authorList>
            <person name="Li Y."/>
            <person name="Liles M.R."/>
            <person name="Halanych K.M."/>
        </authorList>
    </citation>
    <scope>NUCLEOTIDE SEQUENCE [LARGE SCALE GENOMIC DNA]</scope>
    <source>
        <strain evidence="7">A1422</strain>
    </source>
</reference>
<dbReference type="Pfam" id="PF01850">
    <property type="entry name" value="PIN"/>
    <property type="match status" value="1"/>
</dbReference>
<gene>
    <name evidence="7" type="ORF">DIZ79_05335</name>
</gene>
<dbReference type="SUPFAM" id="SSF88723">
    <property type="entry name" value="PIN domain-like"/>
    <property type="match status" value="1"/>
</dbReference>
<dbReference type="GO" id="GO:0046872">
    <property type="term" value="F:metal ion binding"/>
    <property type="evidence" value="ECO:0007669"/>
    <property type="project" value="UniProtKB-KW"/>
</dbReference>
<dbReference type="InterPro" id="IPR002716">
    <property type="entry name" value="PIN_dom"/>
</dbReference>
<dbReference type="GO" id="GO:0004540">
    <property type="term" value="F:RNA nuclease activity"/>
    <property type="evidence" value="ECO:0007669"/>
    <property type="project" value="TreeGrafter"/>
</dbReference>
<dbReference type="GO" id="GO:0016787">
    <property type="term" value="F:hydrolase activity"/>
    <property type="evidence" value="ECO:0007669"/>
    <property type="project" value="UniProtKB-KW"/>
</dbReference>
<evidence type="ECO:0000256" key="4">
    <source>
        <dbReference type="ARBA" id="ARBA00022801"/>
    </source>
</evidence>
<evidence type="ECO:0000256" key="2">
    <source>
        <dbReference type="ARBA" id="ARBA00022722"/>
    </source>
</evidence>
<keyword evidence="4" id="KW-0378">Hydrolase</keyword>
<evidence type="ECO:0000259" key="6">
    <source>
        <dbReference type="Pfam" id="PF01850"/>
    </source>
</evidence>
<keyword evidence="3" id="KW-0479">Metal-binding</keyword>
<accession>A0A370E0V7</accession>
<dbReference type="Proteomes" id="UP000255508">
    <property type="component" value="Unassembled WGS sequence"/>
</dbReference>
<keyword evidence="2" id="KW-0540">Nuclease</keyword>
<sequence length="133" mass="14977">MIFVDSSVWIDFFNGTLSAETNKLDSLLGTEPIGLGDLVLIEVLQGFRHDRDYNTAKELLTSLTVFELGGKNIAINSADNFRFLRKKGVTVRKTVDVLIATFCINNDIPLLYSDKDFEPFHLHLKLRNAISDT</sequence>
<dbReference type="InterPro" id="IPR051749">
    <property type="entry name" value="PINc/VapC_TA_RNase"/>
</dbReference>
<keyword evidence="5" id="KW-0460">Magnesium</keyword>
<feature type="domain" description="PIN" evidence="6">
    <location>
        <begin position="2"/>
        <end position="118"/>
    </location>
</feature>
<evidence type="ECO:0000256" key="1">
    <source>
        <dbReference type="ARBA" id="ARBA00022649"/>
    </source>
</evidence>
<evidence type="ECO:0000256" key="5">
    <source>
        <dbReference type="ARBA" id="ARBA00022842"/>
    </source>
</evidence>
<dbReference type="AlphaFoldDB" id="A0A370E0V7"/>
<comment type="caution">
    <text evidence="7">The sequence shown here is derived from an EMBL/GenBank/DDBJ whole genome shotgun (WGS) entry which is preliminary data.</text>
</comment>
<evidence type="ECO:0000313" key="8">
    <source>
        <dbReference type="Proteomes" id="UP000255508"/>
    </source>
</evidence>
<dbReference type="PANTHER" id="PTHR42740">
    <property type="entry name" value="RIBONUCLEASE VAPC3"/>
    <property type="match status" value="1"/>
</dbReference>
<dbReference type="EMBL" id="QFXD01000099">
    <property type="protein sequence ID" value="RDH91745.1"/>
    <property type="molecule type" value="Genomic_DNA"/>
</dbReference>